<organism evidence="3 4">
    <name type="scientific">Porphyridium purpureum</name>
    <name type="common">Red alga</name>
    <name type="synonym">Porphyridium cruentum</name>
    <dbReference type="NCBI Taxonomy" id="35688"/>
    <lineage>
        <taxon>Eukaryota</taxon>
        <taxon>Rhodophyta</taxon>
        <taxon>Bangiophyceae</taxon>
        <taxon>Porphyridiales</taxon>
        <taxon>Porphyridiaceae</taxon>
        <taxon>Porphyridium</taxon>
    </lineage>
</organism>
<dbReference type="GO" id="GO:0005634">
    <property type="term" value="C:nucleus"/>
    <property type="evidence" value="ECO:0007669"/>
    <property type="project" value="TreeGrafter"/>
</dbReference>
<evidence type="ECO:0000256" key="1">
    <source>
        <dbReference type="ARBA" id="ARBA00010105"/>
    </source>
</evidence>
<dbReference type="PANTHER" id="PTHR11215:SF1">
    <property type="entry name" value="MYG1 EXONUCLEASE"/>
    <property type="match status" value="1"/>
</dbReference>
<dbReference type="Proteomes" id="UP000324585">
    <property type="component" value="Unassembled WGS sequence"/>
</dbReference>
<evidence type="ECO:0000313" key="3">
    <source>
        <dbReference type="EMBL" id="KAA8498627.1"/>
    </source>
</evidence>
<dbReference type="OrthoDB" id="10265310at2759"/>
<dbReference type="EMBL" id="VRMN01000001">
    <property type="protein sequence ID" value="KAA8498627.1"/>
    <property type="molecule type" value="Genomic_DNA"/>
</dbReference>
<reference evidence="4" key="1">
    <citation type="journal article" date="2019" name="Nat. Commun.">
        <title>Expansion of phycobilisome linker gene families in mesophilic red algae.</title>
        <authorList>
            <person name="Lee J."/>
            <person name="Kim D."/>
            <person name="Bhattacharya D."/>
            <person name="Yoon H.S."/>
        </authorList>
    </citation>
    <scope>NUCLEOTIDE SEQUENCE [LARGE SCALE GENOMIC DNA]</scope>
    <source>
        <strain evidence="4">CCMP 1328</strain>
    </source>
</reference>
<protein>
    <submittedName>
        <fullName evidence="3">UPF0160 protein C27H6.8</fullName>
    </submittedName>
</protein>
<dbReference type="InterPro" id="IPR003226">
    <property type="entry name" value="MYG1_exonuclease"/>
</dbReference>
<gene>
    <name evidence="3" type="ORF">FVE85_6212</name>
</gene>
<name>A0A5J4Z7J2_PORPP</name>
<dbReference type="AlphaFoldDB" id="A0A5J4Z7J2"/>
<comment type="caution">
    <text evidence="3">The sequence shown here is derived from an EMBL/GenBank/DDBJ whole genome shotgun (WGS) entry which is preliminary data.</text>
</comment>
<dbReference type="Pfam" id="PF03690">
    <property type="entry name" value="MYG1_exonuc"/>
    <property type="match status" value="1"/>
</dbReference>
<dbReference type="GO" id="GO:0005737">
    <property type="term" value="C:cytoplasm"/>
    <property type="evidence" value="ECO:0007669"/>
    <property type="project" value="TreeGrafter"/>
</dbReference>
<comment type="similarity">
    <text evidence="1">Belongs to the MYG1 family.</text>
</comment>
<accession>A0A5J4Z7J2</accession>
<dbReference type="OMA" id="FHCDEVV"/>
<sequence>MTRVQCDPACAPARVCGRVARENALRCVCGGGCVGAWGDAEGMTAESKRQRVHESGAADSGRPVRSGAMKKLGTHDGTFHCDEAFAIYMLRLLDEYKDAEVVRSRDPKVWEGVDVLVDVGAVYDHQAKRYDHHQRGFEEFFSLERSEIKLSSAGLVYKHYGRDIIKAVLPGVRDDALEVLYTKVYSGFIEAIDAIDNGIQMFESTQPARYSMRTDLSSRVGALNQNWNESDEDFDAMARFKQASELAGTEFVACVKYYANVWLPARDIVVLVLNSRFLEDSSGNILVLEQFCPWKAHLFDLEEELAIPAAERPLFVIYADYGKSWRVQAVPETESSFKSRKPLPEAWRGLRDDELSAKSGIPGCIFVHAAGFIGGNVTKEGALEMARQALRIE</sequence>
<evidence type="ECO:0000256" key="2">
    <source>
        <dbReference type="SAM" id="MobiDB-lite"/>
    </source>
</evidence>
<keyword evidence="4" id="KW-1185">Reference proteome</keyword>
<evidence type="ECO:0000313" key="4">
    <source>
        <dbReference type="Proteomes" id="UP000324585"/>
    </source>
</evidence>
<feature type="region of interest" description="Disordered" evidence="2">
    <location>
        <begin position="45"/>
        <end position="66"/>
    </location>
</feature>
<dbReference type="PANTHER" id="PTHR11215">
    <property type="entry name" value="METAL DEPENDENT HYDROLASE - RELATED"/>
    <property type="match status" value="1"/>
</dbReference>
<proteinExistence type="inferred from homology"/>
<feature type="compositionally biased region" description="Basic and acidic residues" evidence="2">
    <location>
        <begin position="46"/>
        <end position="56"/>
    </location>
</feature>